<evidence type="ECO:0000256" key="5">
    <source>
        <dbReference type="ARBA" id="ARBA00022989"/>
    </source>
</evidence>
<dbReference type="PANTHER" id="PTHR32243">
    <property type="entry name" value="MALTOSE TRANSPORT SYSTEM PERMEASE-RELATED"/>
    <property type="match status" value="1"/>
</dbReference>
<evidence type="ECO:0000313" key="10">
    <source>
        <dbReference type="Proteomes" id="UP001057580"/>
    </source>
</evidence>
<dbReference type="InterPro" id="IPR000515">
    <property type="entry name" value="MetI-like"/>
</dbReference>
<feature type="transmembrane region" description="Helical" evidence="7">
    <location>
        <begin position="29"/>
        <end position="48"/>
    </location>
</feature>
<keyword evidence="3" id="KW-1003">Cell membrane</keyword>
<feature type="transmembrane region" description="Helical" evidence="7">
    <location>
        <begin position="86"/>
        <end position="111"/>
    </location>
</feature>
<dbReference type="Gene3D" id="1.10.3720.10">
    <property type="entry name" value="MetI-like"/>
    <property type="match status" value="1"/>
</dbReference>
<feature type="transmembrane region" description="Helical" evidence="7">
    <location>
        <begin position="261"/>
        <end position="284"/>
    </location>
</feature>
<name>A0A9E7R0Q5_9EURY</name>
<gene>
    <name evidence="9" type="ORF">N0B31_13575</name>
</gene>
<reference evidence="9" key="1">
    <citation type="submission" date="2022-09" db="EMBL/GenBank/DDBJ databases">
        <title>Diverse halophilic archaea isolated from saline environments.</title>
        <authorList>
            <person name="Cui H.-L."/>
        </authorList>
    </citation>
    <scope>NUCLEOTIDE SEQUENCE</scope>
    <source>
        <strain evidence="9">ZS-35-S2</strain>
    </source>
</reference>
<evidence type="ECO:0000256" key="6">
    <source>
        <dbReference type="ARBA" id="ARBA00023136"/>
    </source>
</evidence>
<dbReference type="PROSITE" id="PS50928">
    <property type="entry name" value="ABC_TM1"/>
    <property type="match status" value="1"/>
</dbReference>
<keyword evidence="5 7" id="KW-1133">Transmembrane helix</keyword>
<dbReference type="InterPro" id="IPR035906">
    <property type="entry name" value="MetI-like_sf"/>
</dbReference>
<evidence type="ECO:0000256" key="2">
    <source>
        <dbReference type="ARBA" id="ARBA00022448"/>
    </source>
</evidence>
<dbReference type="EMBL" id="CP104003">
    <property type="protein sequence ID" value="UWM53169.1"/>
    <property type="molecule type" value="Genomic_DNA"/>
</dbReference>
<keyword evidence="10" id="KW-1185">Reference proteome</keyword>
<protein>
    <submittedName>
        <fullName evidence="9">Carbohydrate ABC transporter permease</fullName>
    </submittedName>
</protein>
<feature type="domain" description="ABC transmembrane type-1" evidence="8">
    <location>
        <begin position="87"/>
        <end position="279"/>
    </location>
</feature>
<dbReference type="GO" id="GO:0055085">
    <property type="term" value="P:transmembrane transport"/>
    <property type="evidence" value="ECO:0007669"/>
    <property type="project" value="InterPro"/>
</dbReference>
<feature type="transmembrane region" description="Helical" evidence="7">
    <location>
        <begin position="211"/>
        <end position="234"/>
    </location>
</feature>
<feature type="transmembrane region" description="Helical" evidence="7">
    <location>
        <begin position="123"/>
        <end position="144"/>
    </location>
</feature>
<keyword evidence="6 7" id="KW-0472">Membrane</keyword>
<dbReference type="KEGG" id="ssai:N0B31_13575"/>
<evidence type="ECO:0000256" key="3">
    <source>
        <dbReference type="ARBA" id="ARBA00022475"/>
    </source>
</evidence>
<dbReference type="SUPFAM" id="SSF161098">
    <property type="entry name" value="MetI-like"/>
    <property type="match status" value="1"/>
</dbReference>
<dbReference type="AlphaFoldDB" id="A0A9E7R0Q5"/>
<keyword evidence="4 7" id="KW-0812">Transmembrane</keyword>
<feature type="transmembrane region" description="Helical" evidence="7">
    <location>
        <begin position="156"/>
        <end position="175"/>
    </location>
</feature>
<dbReference type="Proteomes" id="UP001057580">
    <property type="component" value="Chromosome"/>
</dbReference>
<accession>A0A9E7R0Q5</accession>
<comment type="subcellular location">
    <subcellularLocation>
        <location evidence="1 7">Cell membrane</location>
        <topology evidence="1 7">Multi-pass membrane protein</topology>
    </subcellularLocation>
</comment>
<evidence type="ECO:0000259" key="8">
    <source>
        <dbReference type="PROSITE" id="PS50928"/>
    </source>
</evidence>
<dbReference type="Pfam" id="PF00528">
    <property type="entry name" value="BPD_transp_1"/>
    <property type="match status" value="1"/>
</dbReference>
<keyword evidence="2 7" id="KW-0813">Transport</keyword>
<evidence type="ECO:0000256" key="4">
    <source>
        <dbReference type="ARBA" id="ARBA00022692"/>
    </source>
</evidence>
<dbReference type="InterPro" id="IPR050901">
    <property type="entry name" value="BP-dep_ABC_trans_perm"/>
</dbReference>
<evidence type="ECO:0000313" key="9">
    <source>
        <dbReference type="EMBL" id="UWM53169.1"/>
    </source>
</evidence>
<evidence type="ECO:0000256" key="7">
    <source>
        <dbReference type="RuleBase" id="RU363032"/>
    </source>
</evidence>
<dbReference type="GeneID" id="74943471"/>
<organism evidence="9 10">
    <name type="scientific">Salinirubellus salinus</name>
    <dbReference type="NCBI Taxonomy" id="1364945"/>
    <lineage>
        <taxon>Archaea</taxon>
        <taxon>Methanobacteriati</taxon>
        <taxon>Methanobacteriota</taxon>
        <taxon>Stenosarchaea group</taxon>
        <taxon>Halobacteria</taxon>
        <taxon>Halobacteriales</taxon>
        <taxon>Natronomonadaceae</taxon>
        <taxon>Salinirubellus</taxon>
    </lineage>
</organism>
<dbReference type="RefSeq" id="WP_260592164.1">
    <property type="nucleotide sequence ID" value="NZ_CP104003.1"/>
</dbReference>
<dbReference type="PANTHER" id="PTHR32243:SF18">
    <property type="entry name" value="INNER MEMBRANE ABC TRANSPORTER PERMEASE PROTEIN YCJP"/>
    <property type="match status" value="1"/>
</dbReference>
<comment type="similarity">
    <text evidence="7">Belongs to the binding-protein-dependent transport system permease family.</text>
</comment>
<evidence type="ECO:0000256" key="1">
    <source>
        <dbReference type="ARBA" id="ARBA00004651"/>
    </source>
</evidence>
<dbReference type="CDD" id="cd06261">
    <property type="entry name" value="TM_PBP2"/>
    <property type="match status" value="1"/>
</dbReference>
<proteinExistence type="inferred from homology"/>
<sequence length="292" mass="32658">MSTDTDHDDIRGVFGVDFRTADRLYQGTLVASAAMFFVLIMFPIYWMLQSSLKTREARRAVSWVPSAETFTLEHYDVLLGTDVGLYLFNSAVVTLGTIICVVAVSLVAGYGLARLNFGHKENFARFLLFGYMFSPIVLGLPLYLIWKEIGLLNTRVGLIIALTAISMPFSVWLMWKYIQTIPEAMEESAWVAGASRWESFRDIIVPQTQPAIIAAALFAFALAWNDFTFAQILLPRNEATTFAPGIFRLINQGYGAPWGDALAASMLTTVPPLLFAYFLQSYLLKGFQIRSL</sequence>
<dbReference type="GO" id="GO:0005886">
    <property type="term" value="C:plasma membrane"/>
    <property type="evidence" value="ECO:0007669"/>
    <property type="project" value="UniProtKB-SubCell"/>
</dbReference>